<sequence>MKKRFFLILIMSIFAIGIVLPSMTSPVAAQNKIVLKSGWKVIKGAAYPGVPYHAKTPKQSAILWTTPTVSKHTNLNKYPYETWNVVGVWVLQKGAKKRVYYQVDGEHDTGWVWRGYLTKGKNPNAAKANDNPNRLPEDD</sequence>
<gene>
    <name evidence="1" type="ORF">GQR93_14265</name>
</gene>
<dbReference type="AlphaFoldDB" id="A0A6P1EDB2"/>
<protein>
    <submittedName>
        <fullName evidence="1">Uncharacterized protein</fullName>
    </submittedName>
</protein>
<dbReference type="EMBL" id="CP047121">
    <property type="protein sequence ID" value="QHB53271.1"/>
    <property type="molecule type" value="Genomic_DNA"/>
</dbReference>
<accession>A0A6P1EDB2</accession>
<evidence type="ECO:0000313" key="1">
    <source>
        <dbReference type="EMBL" id="QHB53271.1"/>
    </source>
</evidence>
<reference evidence="1 2" key="1">
    <citation type="submission" date="2019-12" db="EMBL/GenBank/DDBJ databases">
        <title>Lactobacillus hilgardii FLUB.</title>
        <authorList>
            <person name="Gustaw K."/>
        </authorList>
    </citation>
    <scope>NUCLEOTIDE SEQUENCE [LARGE SCALE GENOMIC DNA]</scope>
    <source>
        <strain evidence="1 2">FLUB</strain>
    </source>
</reference>
<proteinExistence type="predicted"/>
<dbReference type="GeneID" id="69059536"/>
<dbReference type="RefSeq" id="WP_003550866.1">
    <property type="nucleotide sequence ID" value="NZ_CABKOL010000106.1"/>
</dbReference>
<dbReference type="Proteomes" id="UP000465035">
    <property type="component" value="Chromosome"/>
</dbReference>
<organism evidence="1 2">
    <name type="scientific">Lentilactobacillus hilgardii</name>
    <name type="common">Lactobacillus hilgardii</name>
    <dbReference type="NCBI Taxonomy" id="1588"/>
    <lineage>
        <taxon>Bacteria</taxon>
        <taxon>Bacillati</taxon>
        <taxon>Bacillota</taxon>
        <taxon>Bacilli</taxon>
        <taxon>Lactobacillales</taxon>
        <taxon>Lactobacillaceae</taxon>
        <taxon>Lentilactobacillus</taxon>
    </lineage>
</organism>
<evidence type="ECO:0000313" key="2">
    <source>
        <dbReference type="Proteomes" id="UP000465035"/>
    </source>
</evidence>
<name>A0A6P1EDB2_LENHI</name>